<name>A0A1M5XAN7_9FLAO</name>
<dbReference type="Proteomes" id="UP000184047">
    <property type="component" value="Unassembled WGS sequence"/>
</dbReference>
<evidence type="ECO:0000313" key="2">
    <source>
        <dbReference type="Proteomes" id="UP000184047"/>
    </source>
</evidence>
<sequence length="94" mass="10752">MTKVSRESRFDSGGVNKKYKMSEIGSFTDGLDYSDESLNQQQTNDFEAIKNMLLTGEETGLILELLYEAFNQIKLDPEITISKACDNARWDWDC</sequence>
<gene>
    <name evidence="1" type="ORF">SAMN05421866_0086</name>
</gene>
<organism evidence="1 2">
    <name type="scientific">Chryseobacterium oranimense</name>
    <dbReference type="NCBI Taxonomy" id="421058"/>
    <lineage>
        <taxon>Bacteria</taxon>
        <taxon>Pseudomonadati</taxon>
        <taxon>Bacteroidota</taxon>
        <taxon>Flavobacteriia</taxon>
        <taxon>Flavobacteriales</taxon>
        <taxon>Weeksellaceae</taxon>
        <taxon>Chryseobacterium group</taxon>
        <taxon>Chryseobacterium</taxon>
    </lineage>
</organism>
<proteinExistence type="predicted"/>
<dbReference type="AlphaFoldDB" id="A0A1M5XAN7"/>
<protein>
    <submittedName>
        <fullName evidence="1">Uncharacterized protein</fullName>
    </submittedName>
</protein>
<dbReference type="EMBL" id="FQWT01000015">
    <property type="protein sequence ID" value="SHH96846.1"/>
    <property type="molecule type" value="Genomic_DNA"/>
</dbReference>
<accession>A0A1M5XAN7</accession>
<evidence type="ECO:0000313" key="1">
    <source>
        <dbReference type="EMBL" id="SHH96846.1"/>
    </source>
</evidence>
<dbReference type="STRING" id="421058.SAMN05421866_0086"/>
<reference evidence="2" key="1">
    <citation type="submission" date="2016-11" db="EMBL/GenBank/DDBJ databases">
        <authorList>
            <person name="Varghese N."/>
            <person name="Submissions S."/>
        </authorList>
    </citation>
    <scope>NUCLEOTIDE SEQUENCE [LARGE SCALE GENOMIC DNA]</scope>
    <source>
        <strain evidence="2">DSM 19055</strain>
    </source>
</reference>
<keyword evidence="2" id="KW-1185">Reference proteome</keyword>